<dbReference type="SUPFAM" id="SSF52833">
    <property type="entry name" value="Thioredoxin-like"/>
    <property type="match status" value="1"/>
</dbReference>
<dbReference type="CDD" id="cd00570">
    <property type="entry name" value="GST_N_family"/>
    <property type="match status" value="1"/>
</dbReference>
<dbReference type="EMBL" id="JBBJCI010000032">
    <property type="protein sequence ID" value="KAK7254060.1"/>
    <property type="molecule type" value="Genomic_DNA"/>
</dbReference>
<protein>
    <recommendedName>
        <fullName evidence="3">GST N-terminal domain-containing protein</fullName>
    </recommendedName>
</protein>
<sequence>MREWSAIAAAAGAPAPRLAEEKERLFGAAKPKVVFWRDNSMWCPYCARLWLLLEALRVPYTTKTIPLSRYLKPGEKKPAGFEQADGTYGPAVDGVARLFDALLSDAGGGAPAVAALRAALRARRDGARGYEACAGAPTRLAPDACFDMGVGEACATLDAALAGFGVAFSGAVAVGLPLPLLERLEAVLPYFFGDGAFERLPFGRARAYLEWRCGARAFFGEIASDRTTLARTNLRYANPHFAPDAGAARLIDHGGDAARARRQVGDGGERGLLA</sequence>
<organism evidence="1 2">
    <name type="scientific">Aureococcus anophagefferens</name>
    <name type="common">Harmful bloom alga</name>
    <dbReference type="NCBI Taxonomy" id="44056"/>
    <lineage>
        <taxon>Eukaryota</taxon>
        <taxon>Sar</taxon>
        <taxon>Stramenopiles</taxon>
        <taxon>Ochrophyta</taxon>
        <taxon>Pelagophyceae</taxon>
        <taxon>Pelagomonadales</taxon>
        <taxon>Pelagomonadaceae</taxon>
        <taxon>Aureococcus</taxon>
    </lineage>
</organism>
<name>A0ABR1GD82_AURAN</name>
<evidence type="ECO:0000313" key="1">
    <source>
        <dbReference type="EMBL" id="KAK7254060.1"/>
    </source>
</evidence>
<comment type="caution">
    <text evidence="1">The sequence shown here is derived from an EMBL/GenBank/DDBJ whole genome shotgun (WGS) entry which is preliminary data.</text>
</comment>
<proteinExistence type="predicted"/>
<dbReference type="Gene3D" id="3.40.30.10">
    <property type="entry name" value="Glutaredoxin"/>
    <property type="match status" value="1"/>
</dbReference>
<reference evidence="1 2" key="1">
    <citation type="submission" date="2024-03" db="EMBL/GenBank/DDBJ databases">
        <title>Aureococcus anophagefferens CCMP1851 and Kratosvirus quantuckense: Draft genome of a second virus-susceptible host strain in the model system.</title>
        <authorList>
            <person name="Chase E."/>
            <person name="Truchon A.R."/>
            <person name="Schepens W."/>
            <person name="Wilhelm S.W."/>
        </authorList>
    </citation>
    <scope>NUCLEOTIDE SEQUENCE [LARGE SCALE GENOMIC DNA]</scope>
    <source>
        <strain evidence="1 2">CCMP1851</strain>
    </source>
</reference>
<dbReference type="InterPro" id="IPR036249">
    <property type="entry name" value="Thioredoxin-like_sf"/>
</dbReference>
<dbReference type="Proteomes" id="UP001363151">
    <property type="component" value="Unassembled WGS sequence"/>
</dbReference>
<keyword evidence="2" id="KW-1185">Reference proteome</keyword>
<evidence type="ECO:0000313" key="2">
    <source>
        <dbReference type="Proteomes" id="UP001363151"/>
    </source>
</evidence>
<gene>
    <name evidence="1" type="ORF">SO694_00008048</name>
</gene>
<accession>A0ABR1GD82</accession>
<evidence type="ECO:0008006" key="3">
    <source>
        <dbReference type="Google" id="ProtNLM"/>
    </source>
</evidence>